<feature type="region of interest" description="Disordered" evidence="1">
    <location>
        <begin position="1"/>
        <end position="34"/>
    </location>
</feature>
<feature type="compositionally biased region" description="Polar residues" evidence="1">
    <location>
        <begin position="15"/>
        <end position="24"/>
    </location>
</feature>
<evidence type="ECO:0000256" key="1">
    <source>
        <dbReference type="SAM" id="MobiDB-lite"/>
    </source>
</evidence>
<accession>A0A517ZGV0</accession>
<keyword evidence="3" id="KW-1185">Reference proteome</keyword>
<protein>
    <submittedName>
        <fullName evidence="2">Uncharacterized protein</fullName>
    </submittedName>
</protein>
<sequence length="228" mass="25070">MDGSGLADQVERTAVSPSDSTAGANHTREVDPLTVTRRLQREGRWKDIEPERDEMMKLARNRFKDKTQRQQWVYGELHRMYPPIQNGKISHFTPVVDGGQNGKISHSDAGQIQGLSSIPDAWPELPANASLAAEVAWVQANRLRIVEERSSGATLVHLARALSPAPSWAALGWLETSIRSYAKYVDVAAKATASGDDEGSVLRRERLAIEEVETLLDEMREAAGDAAS</sequence>
<organism evidence="2 3">
    <name type="scientific">Symmachiella dynata</name>
    <dbReference type="NCBI Taxonomy" id="2527995"/>
    <lineage>
        <taxon>Bacteria</taxon>
        <taxon>Pseudomonadati</taxon>
        <taxon>Planctomycetota</taxon>
        <taxon>Planctomycetia</taxon>
        <taxon>Planctomycetales</taxon>
        <taxon>Planctomycetaceae</taxon>
        <taxon>Symmachiella</taxon>
    </lineage>
</organism>
<proteinExistence type="predicted"/>
<evidence type="ECO:0000313" key="2">
    <source>
        <dbReference type="EMBL" id="QDU41707.1"/>
    </source>
</evidence>
<dbReference type="KEGG" id="sdyn:Mal52_01600"/>
<gene>
    <name evidence="2" type="ORF">Mal52_01600</name>
</gene>
<dbReference type="AlphaFoldDB" id="A0A517ZGV0"/>
<name>A0A517ZGV0_9PLAN</name>
<dbReference type="RefSeq" id="WP_145373716.1">
    <property type="nucleotide sequence ID" value="NZ_CP036276.1"/>
</dbReference>
<reference evidence="2 3" key="1">
    <citation type="submission" date="2019-02" db="EMBL/GenBank/DDBJ databases">
        <title>Deep-cultivation of Planctomycetes and their phenomic and genomic characterization uncovers novel biology.</title>
        <authorList>
            <person name="Wiegand S."/>
            <person name="Jogler M."/>
            <person name="Boedeker C."/>
            <person name="Pinto D."/>
            <person name="Vollmers J."/>
            <person name="Rivas-Marin E."/>
            <person name="Kohn T."/>
            <person name="Peeters S.H."/>
            <person name="Heuer A."/>
            <person name="Rast P."/>
            <person name="Oberbeckmann S."/>
            <person name="Bunk B."/>
            <person name="Jeske O."/>
            <person name="Meyerdierks A."/>
            <person name="Storesund J.E."/>
            <person name="Kallscheuer N."/>
            <person name="Luecker S."/>
            <person name="Lage O.M."/>
            <person name="Pohl T."/>
            <person name="Merkel B.J."/>
            <person name="Hornburger P."/>
            <person name="Mueller R.-W."/>
            <person name="Bruemmer F."/>
            <person name="Labrenz M."/>
            <person name="Spormann A.M."/>
            <person name="Op den Camp H."/>
            <person name="Overmann J."/>
            <person name="Amann R."/>
            <person name="Jetten M.S.M."/>
            <person name="Mascher T."/>
            <person name="Medema M.H."/>
            <person name="Devos D.P."/>
            <person name="Kaster A.-K."/>
            <person name="Ovreas L."/>
            <person name="Rohde M."/>
            <person name="Galperin M.Y."/>
            <person name="Jogler C."/>
        </authorList>
    </citation>
    <scope>NUCLEOTIDE SEQUENCE [LARGE SCALE GENOMIC DNA]</scope>
    <source>
        <strain evidence="2 3">Mal52</strain>
    </source>
</reference>
<dbReference type="EMBL" id="CP036276">
    <property type="protein sequence ID" value="QDU41707.1"/>
    <property type="molecule type" value="Genomic_DNA"/>
</dbReference>
<evidence type="ECO:0000313" key="3">
    <source>
        <dbReference type="Proteomes" id="UP000319383"/>
    </source>
</evidence>
<dbReference type="Proteomes" id="UP000319383">
    <property type="component" value="Chromosome"/>
</dbReference>